<keyword evidence="1" id="KW-1133">Transmembrane helix</keyword>
<keyword evidence="1" id="KW-0472">Membrane</keyword>
<evidence type="ECO:0000256" key="1">
    <source>
        <dbReference type="SAM" id="Phobius"/>
    </source>
</evidence>
<feature type="transmembrane region" description="Helical" evidence="1">
    <location>
        <begin position="203"/>
        <end position="224"/>
    </location>
</feature>
<protein>
    <submittedName>
        <fullName evidence="3">Tripartite tricarboxylate transporter TctA family protein</fullName>
    </submittedName>
</protein>
<feature type="transmembrane region" description="Helical" evidence="1">
    <location>
        <begin position="428"/>
        <end position="453"/>
    </location>
</feature>
<dbReference type="OrthoDB" id="9791872at2"/>
<dbReference type="Pfam" id="PF01970">
    <property type="entry name" value="TctA"/>
    <property type="match status" value="1"/>
</dbReference>
<feature type="transmembrane region" description="Helical" evidence="1">
    <location>
        <begin position="46"/>
        <end position="69"/>
    </location>
</feature>
<feature type="transmembrane region" description="Helical" evidence="1">
    <location>
        <begin position="361"/>
        <end position="385"/>
    </location>
</feature>
<dbReference type="PANTHER" id="PTHR35342:SF5">
    <property type="entry name" value="TRICARBOXYLIC TRANSPORT PROTEIN"/>
    <property type="match status" value="1"/>
</dbReference>
<proteinExistence type="predicted"/>
<evidence type="ECO:0000259" key="2">
    <source>
        <dbReference type="Pfam" id="PF01970"/>
    </source>
</evidence>
<dbReference type="InterPro" id="IPR002823">
    <property type="entry name" value="DUF112_TM"/>
</dbReference>
<name>A0A222E1G1_9RHOB</name>
<reference evidence="3 4" key="1">
    <citation type="submission" date="2017-07" db="EMBL/GenBank/DDBJ databases">
        <title>Genome Sequence of Antarctobacter heliothermus Strain SMS3 Isolated from a culture of the Diatom Skeletonema marinoi.</title>
        <authorList>
            <person name="Topel M."/>
            <person name="Pinder M.I.M."/>
            <person name="Johansson O.N."/>
            <person name="Kourtchenko O."/>
            <person name="Godhe A."/>
            <person name="Clarke A.K."/>
        </authorList>
    </citation>
    <scope>NUCLEOTIDE SEQUENCE [LARGE SCALE GENOMIC DNA]</scope>
    <source>
        <strain evidence="3 4">SMS3</strain>
    </source>
</reference>
<dbReference type="EMBL" id="CP022540">
    <property type="protein sequence ID" value="ASP20055.1"/>
    <property type="molecule type" value="Genomic_DNA"/>
</dbReference>
<keyword evidence="4" id="KW-1185">Reference proteome</keyword>
<feature type="domain" description="DUF112" evidence="2">
    <location>
        <begin position="22"/>
        <end position="445"/>
    </location>
</feature>
<feature type="transmembrane region" description="Helical" evidence="1">
    <location>
        <begin position="12"/>
        <end position="34"/>
    </location>
</feature>
<dbReference type="Proteomes" id="UP000203589">
    <property type="component" value="Chromosome"/>
</dbReference>
<evidence type="ECO:0000313" key="3">
    <source>
        <dbReference type="EMBL" id="ASP20055.1"/>
    </source>
</evidence>
<evidence type="ECO:0000313" key="4">
    <source>
        <dbReference type="Proteomes" id="UP000203589"/>
    </source>
</evidence>
<dbReference type="KEGG" id="aht:ANTHELSMS3_01353"/>
<keyword evidence="1" id="KW-0812">Transmembrane</keyword>
<gene>
    <name evidence="3" type="ORF">ANTHELSMS3_01353</name>
</gene>
<sequence length="511" mass="54609">MENLFTYVVPAILQMGSWAVVFAIISGVTFGVILGALPGFGSSQSLALLFPLTFAMPADVAIIFFLAVYSAAEYGGSIPAILIRTPGTPAQSVTVLDGYTMAQQGYPNRALKVSLFSGVIGGVTSTVIFIFVGGWIASVALEFGPGEMFALGIFGLSVIGSFFGRDPARGFLATGLGLFLATVGASDFGGMRFTFDQAFLTDGIPLVVVIIAFLAGPESLRLLINHRKTVEKPKKVLAIEKTSDDRFPLRYVRRLVPTWIRSSLIGTAIGAIPGAGASIGSLIAYSEERRWSKRPAEEFGTGIPEGIAAPETANNAVVAGTLVPSLTLGIPGSGSAAILLSVLISKGIVPGPLLFGQEPLLITTIFVGLIFINFWLLLLGLIYTRGFAYISNIARRILGPLVFILILLGTYAYANYSAHVMMVIFLSMLAYWMVKVDIPVVPVVLAFVMGPIIETNLSRAMTIHAGDLSVVMTRPITLVILFLALATFLYSAISSIREHRSKLQSRNEQKE</sequence>
<dbReference type="AlphaFoldDB" id="A0A222E1G1"/>
<organism evidence="3 4">
    <name type="scientific">Antarctobacter heliothermus</name>
    <dbReference type="NCBI Taxonomy" id="74033"/>
    <lineage>
        <taxon>Bacteria</taxon>
        <taxon>Pseudomonadati</taxon>
        <taxon>Pseudomonadota</taxon>
        <taxon>Alphaproteobacteria</taxon>
        <taxon>Rhodobacterales</taxon>
        <taxon>Roseobacteraceae</taxon>
        <taxon>Antarctobacter</taxon>
    </lineage>
</organism>
<accession>A0A222E1G1</accession>
<feature type="transmembrane region" description="Helical" evidence="1">
    <location>
        <begin position="397"/>
        <end position="416"/>
    </location>
</feature>
<feature type="transmembrane region" description="Helical" evidence="1">
    <location>
        <begin position="473"/>
        <end position="493"/>
    </location>
</feature>
<feature type="transmembrane region" description="Helical" evidence="1">
    <location>
        <begin position="113"/>
        <end position="136"/>
    </location>
</feature>
<dbReference type="RefSeq" id="WP_157733420.1">
    <property type="nucleotide sequence ID" value="NZ_CP022540.1"/>
</dbReference>
<dbReference type="PANTHER" id="PTHR35342">
    <property type="entry name" value="TRICARBOXYLIC TRANSPORT PROTEIN"/>
    <property type="match status" value="1"/>
</dbReference>
<feature type="transmembrane region" description="Helical" evidence="1">
    <location>
        <begin position="328"/>
        <end position="349"/>
    </location>
</feature>
<feature type="transmembrane region" description="Helical" evidence="1">
    <location>
        <begin position="148"/>
        <end position="164"/>
    </location>
</feature>
<feature type="transmembrane region" description="Helical" evidence="1">
    <location>
        <begin position="171"/>
        <end position="191"/>
    </location>
</feature>